<dbReference type="OrthoDB" id="3923740at2759"/>
<protein>
    <recommendedName>
        <fullName evidence="2">HTH CENPB-type domain-containing protein</fullName>
    </recommendedName>
</protein>
<evidence type="ECO:0000259" key="2">
    <source>
        <dbReference type="Pfam" id="PF03221"/>
    </source>
</evidence>
<dbReference type="Proteomes" id="UP000800035">
    <property type="component" value="Unassembled WGS sequence"/>
</dbReference>
<dbReference type="AlphaFoldDB" id="A0A6A5T642"/>
<dbReference type="Pfam" id="PF03221">
    <property type="entry name" value="HTH_Tnp_Tc5"/>
    <property type="match status" value="1"/>
</dbReference>
<keyword evidence="4" id="KW-1185">Reference proteome</keyword>
<sequence length="126" mass="14569">MVYYGSYAEIKSRISQCLQNLPADKKPNISALAREWHIPRSRLEARYQGRISRQDRPGPSQRLNPIQEMALKLYIQHCDTIGVPCLVPQLIHTAQRILDIDAPDGSAPQLGYNWATRWIQRNPDYR</sequence>
<evidence type="ECO:0000313" key="3">
    <source>
        <dbReference type="EMBL" id="KAF1948093.1"/>
    </source>
</evidence>
<feature type="domain" description="HTH CENPB-type" evidence="2">
    <location>
        <begin position="64"/>
        <end position="124"/>
    </location>
</feature>
<evidence type="ECO:0000256" key="1">
    <source>
        <dbReference type="ARBA" id="ARBA00023125"/>
    </source>
</evidence>
<proteinExistence type="predicted"/>
<dbReference type="GO" id="GO:0003677">
    <property type="term" value="F:DNA binding"/>
    <property type="evidence" value="ECO:0007669"/>
    <property type="project" value="UniProtKB-KW"/>
</dbReference>
<keyword evidence="1" id="KW-0238">DNA-binding</keyword>
<dbReference type="EMBL" id="ML977111">
    <property type="protein sequence ID" value="KAF1948093.1"/>
    <property type="molecule type" value="Genomic_DNA"/>
</dbReference>
<accession>A0A6A5T642</accession>
<evidence type="ECO:0000313" key="4">
    <source>
        <dbReference type="Proteomes" id="UP000800035"/>
    </source>
</evidence>
<dbReference type="InterPro" id="IPR006600">
    <property type="entry name" value="HTH_CenpB_DNA-bd_dom"/>
</dbReference>
<gene>
    <name evidence="3" type="ORF">CC80DRAFT_556698</name>
</gene>
<reference evidence="3" key="1">
    <citation type="journal article" date="2020" name="Stud. Mycol.">
        <title>101 Dothideomycetes genomes: a test case for predicting lifestyles and emergence of pathogens.</title>
        <authorList>
            <person name="Haridas S."/>
            <person name="Albert R."/>
            <person name="Binder M."/>
            <person name="Bloem J."/>
            <person name="Labutti K."/>
            <person name="Salamov A."/>
            <person name="Andreopoulos B."/>
            <person name="Baker S."/>
            <person name="Barry K."/>
            <person name="Bills G."/>
            <person name="Bluhm B."/>
            <person name="Cannon C."/>
            <person name="Castanera R."/>
            <person name="Culley D."/>
            <person name="Daum C."/>
            <person name="Ezra D."/>
            <person name="Gonzalez J."/>
            <person name="Henrissat B."/>
            <person name="Kuo A."/>
            <person name="Liang C."/>
            <person name="Lipzen A."/>
            <person name="Lutzoni F."/>
            <person name="Magnuson J."/>
            <person name="Mondo S."/>
            <person name="Nolan M."/>
            <person name="Ohm R."/>
            <person name="Pangilinan J."/>
            <person name="Park H.-J."/>
            <person name="Ramirez L."/>
            <person name="Alfaro M."/>
            <person name="Sun H."/>
            <person name="Tritt A."/>
            <person name="Yoshinaga Y."/>
            <person name="Zwiers L.-H."/>
            <person name="Turgeon B."/>
            <person name="Goodwin S."/>
            <person name="Spatafora J."/>
            <person name="Crous P."/>
            <person name="Grigoriev I."/>
        </authorList>
    </citation>
    <scope>NUCLEOTIDE SEQUENCE</scope>
    <source>
        <strain evidence="3">CBS 675.92</strain>
    </source>
</reference>
<name>A0A6A5T642_9PLEO</name>
<organism evidence="3 4">
    <name type="scientific">Byssothecium circinans</name>
    <dbReference type="NCBI Taxonomy" id="147558"/>
    <lineage>
        <taxon>Eukaryota</taxon>
        <taxon>Fungi</taxon>
        <taxon>Dikarya</taxon>
        <taxon>Ascomycota</taxon>
        <taxon>Pezizomycotina</taxon>
        <taxon>Dothideomycetes</taxon>
        <taxon>Pleosporomycetidae</taxon>
        <taxon>Pleosporales</taxon>
        <taxon>Massarineae</taxon>
        <taxon>Massarinaceae</taxon>
        <taxon>Byssothecium</taxon>
    </lineage>
</organism>